<dbReference type="Proteomes" id="UP000246085">
    <property type="component" value="Chromosome BRAD3257"/>
</dbReference>
<protein>
    <submittedName>
        <fullName evidence="1">Uncharacterized protein</fullName>
    </submittedName>
</protein>
<organism evidence="1 2">
    <name type="scientific">Bradyrhizobium vignae</name>
    <dbReference type="NCBI Taxonomy" id="1549949"/>
    <lineage>
        <taxon>Bacteria</taxon>
        <taxon>Pseudomonadati</taxon>
        <taxon>Pseudomonadota</taxon>
        <taxon>Alphaproteobacteria</taxon>
        <taxon>Hyphomicrobiales</taxon>
        <taxon>Nitrobacteraceae</taxon>
        <taxon>Bradyrhizobium</taxon>
    </lineage>
</organism>
<reference evidence="1 2" key="1">
    <citation type="submission" date="2018-03" db="EMBL/GenBank/DDBJ databases">
        <authorList>
            <person name="Gully D."/>
        </authorList>
    </citation>
    <scope>NUCLEOTIDE SEQUENCE [LARGE SCALE GENOMIC DNA]</scope>
    <source>
        <strain evidence="1">ORS3257</strain>
    </source>
</reference>
<gene>
    <name evidence="1" type="ORF">BRAD3257_7528</name>
</gene>
<evidence type="ECO:0000313" key="2">
    <source>
        <dbReference type="Proteomes" id="UP000246085"/>
    </source>
</evidence>
<dbReference type="AlphaFoldDB" id="A0A2U3Q9Z9"/>
<dbReference type="EMBL" id="LS398110">
    <property type="protein sequence ID" value="SPP98232.1"/>
    <property type="molecule type" value="Genomic_DNA"/>
</dbReference>
<dbReference type="KEGG" id="bvz:BRAD3257_7528"/>
<sequence>MLLVADSQLRLLAPNPRLIDHERLRGQPVNETQSNFIVALSCGTIDHDSCNYLKAAVRVRDFQYRHIMPAKALEDDQSVANGKRKEQLLSILNLLRYAEAEIAELHLDTSKVLLGAAIADVAQHLE</sequence>
<proteinExistence type="predicted"/>
<evidence type="ECO:0000313" key="1">
    <source>
        <dbReference type="EMBL" id="SPP98232.1"/>
    </source>
</evidence>
<name>A0A2U3Q9Z9_9BRAD</name>
<accession>A0A2U3Q9Z9</accession>